<keyword evidence="2" id="KW-0472">Membrane</keyword>
<gene>
    <name evidence="3" type="ORF">P170DRAFT_148918</name>
</gene>
<dbReference type="VEuPathDB" id="FungiDB:P170DRAFT_148918"/>
<reference evidence="3 4" key="1">
    <citation type="submission" date="2016-12" db="EMBL/GenBank/DDBJ databases">
        <title>The genomes of Aspergillus section Nigri reveals drivers in fungal speciation.</title>
        <authorList>
            <consortium name="DOE Joint Genome Institute"/>
            <person name="Vesth T.C."/>
            <person name="Nybo J."/>
            <person name="Theobald S."/>
            <person name="Brandl J."/>
            <person name="Frisvad J.C."/>
            <person name="Nielsen K.F."/>
            <person name="Lyhne E.K."/>
            <person name="Kogle M.E."/>
            <person name="Kuo A."/>
            <person name="Riley R."/>
            <person name="Clum A."/>
            <person name="Nolan M."/>
            <person name="Lipzen A."/>
            <person name="Salamov A."/>
            <person name="Henrissat B."/>
            <person name="Wiebenga A."/>
            <person name="De Vries R.P."/>
            <person name="Grigoriev I.V."/>
            <person name="Mortensen U.H."/>
            <person name="Andersen M.R."/>
            <person name="Baker S.E."/>
        </authorList>
    </citation>
    <scope>NUCLEOTIDE SEQUENCE [LARGE SCALE GENOMIC DNA]</scope>
    <source>
        <strain evidence="3 4">IBT 23096</strain>
    </source>
</reference>
<keyword evidence="2" id="KW-0812">Transmembrane</keyword>
<evidence type="ECO:0000256" key="1">
    <source>
        <dbReference type="SAM" id="MobiDB-lite"/>
    </source>
</evidence>
<keyword evidence="4" id="KW-1185">Reference proteome</keyword>
<evidence type="ECO:0008006" key="5">
    <source>
        <dbReference type="Google" id="ProtNLM"/>
    </source>
</evidence>
<proteinExistence type="predicted"/>
<dbReference type="GeneID" id="36550207"/>
<name>A0A2I2GCI9_9EURO</name>
<accession>A0A2I2GCI9</accession>
<evidence type="ECO:0000256" key="2">
    <source>
        <dbReference type="SAM" id="Phobius"/>
    </source>
</evidence>
<feature type="transmembrane region" description="Helical" evidence="2">
    <location>
        <begin position="45"/>
        <end position="63"/>
    </location>
</feature>
<feature type="compositionally biased region" description="Basic residues" evidence="1">
    <location>
        <begin position="108"/>
        <end position="125"/>
    </location>
</feature>
<comment type="caution">
    <text evidence="3">The sequence shown here is derived from an EMBL/GenBank/DDBJ whole genome shotgun (WGS) entry which is preliminary data.</text>
</comment>
<keyword evidence="2" id="KW-1133">Transmembrane helix</keyword>
<organism evidence="3 4">
    <name type="scientific">Aspergillus steynii IBT 23096</name>
    <dbReference type="NCBI Taxonomy" id="1392250"/>
    <lineage>
        <taxon>Eukaryota</taxon>
        <taxon>Fungi</taxon>
        <taxon>Dikarya</taxon>
        <taxon>Ascomycota</taxon>
        <taxon>Pezizomycotina</taxon>
        <taxon>Eurotiomycetes</taxon>
        <taxon>Eurotiomycetidae</taxon>
        <taxon>Eurotiales</taxon>
        <taxon>Aspergillaceae</taxon>
        <taxon>Aspergillus</taxon>
        <taxon>Aspergillus subgen. Circumdati</taxon>
    </lineage>
</organism>
<dbReference type="EMBL" id="MSFO01000003">
    <property type="protein sequence ID" value="PLB50575.1"/>
    <property type="molecule type" value="Genomic_DNA"/>
</dbReference>
<feature type="compositionally biased region" description="Basic and acidic residues" evidence="1">
    <location>
        <begin position="95"/>
        <end position="107"/>
    </location>
</feature>
<feature type="region of interest" description="Disordered" evidence="1">
    <location>
        <begin position="91"/>
        <end position="125"/>
    </location>
</feature>
<dbReference type="RefSeq" id="XP_024705877.1">
    <property type="nucleotide sequence ID" value="XM_024842510.1"/>
</dbReference>
<sequence>MVGRWLEGQAGVKSILCNRHRAVLMLTFCTCDLVGCLNTPRFCFILFYFLLFLGGIIWFIIYFSDWLRLIDLLGFFLECWMLTRAPSTVTCSTTNEDREKNRLEKEKEKKKRPKKKRGQKHRRRQWFLVMSA</sequence>
<evidence type="ECO:0000313" key="3">
    <source>
        <dbReference type="EMBL" id="PLB50575.1"/>
    </source>
</evidence>
<dbReference type="Proteomes" id="UP000234275">
    <property type="component" value="Unassembled WGS sequence"/>
</dbReference>
<evidence type="ECO:0000313" key="4">
    <source>
        <dbReference type="Proteomes" id="UP000234275"/>
    </source>
</evidence>
<dbReference type="AlphaFoldDB" id="A0A2I2GCI9"/>
<protein>
    <recommendedName>
        <fullName evidence="5">Transmembrane protein</fullName>
    </recommendedName>
</protein>